<dbReference type="SMART" id="SM00554">
    <property type="entry name" value="FAS1"/>
    <property type="match status" value="1"/>
</dbReference>
<evidence type="ECO:0000313" key="4">
    <source>
        <dbReference type="Proteomes" id="UP001604336"/>
    </source>
</evidence>
<comment type="caution">
    <text evidence="3">The sequence shown here is derived from an EMBL/GenBank/DDBJ whole genome shotgun (WGS) entry which is preliminary data.</text>
</comment>
<protein>
    <submittedName>
        <fullName evidence="3">Fasciclin-like arabinogalactan protein 17</fullName>
    </submittedName>
</protein>
<evidence type="ECO:0000259" key="2">
    <source>
        <dbReference type="PROSITE" id="PS50213"/>
    </source>
</evidence>
<dbReference type="Proteomes" id="UP001604336">
    <property type="component" value="Unassembled WGS sequence"/>
</dbReference>
<dbReference type="PROSITE" id="PS50213">
    <property type="entry name" value="FAS1"/>
    <property type="match status" value="1"/>
</dbReference>
<feature type="domain" description="FAS1" evidence="2">
    <location>
        <begin position="1"/>
        <end position="126"/>
    </location>
</feature>
<dbReference type="Pfam" id="PF02469">
    <property type="entry name" value="Fasciclin"/>
    <property type="match status" value="1"/>
</dbReference>
<dbReference type="InterPro" id="IPR036378">
    <property type="entry name" value="FAS1_dom_sf"/>
</dbReference>
<proteinExistence type="inferred from homology"/>
<organism evidence="3 4">
    <name type="scientific">Abeliophyllum distichum</name>
    <dbReference type="NCBI Taxonomy" id="126358"/>
    <lineage>
        <taxon>Eukaryota</taxon>
        <taxon>Viridiplantae</taxon>
        <taxon>Streptophyta</taxon>
        <taxon>Embryophyta</taxon>
        <taxon>Tracheophyta</taxon>
        <taxon>Spermatophyta</taxon>
        <taxon>Magnoliopsida</taxon>
        <taxon>eudicotyledons</taxon>
        <taxon>Gunneridae</taxon>
        <taxon>Pentapetalae</taxon>
        <taxon>asterids</taxon>
        <taxon>lamiids</taxon>
        <taxon>Lamiales</taxon>
        <taxon>Oleaceae</taxon>
        <taxon>Forsythieae</taxon>
        <taxon>Abeliophyllum</taxon>
    </lineage>
</organism>
<dbReference type="PANTHER" id="PTHR32499">
    <property type="entry name" value="FASCICLIN-LIKE ARABINOGALACTAN PROTEIN 16"/>
    <property type="match status" value="1"/>
</dbReference>
<dbReference type="PANTHER" id="PTHR32499:SF3">
    <property type="entry name" value="FASCICLIN-LIKE ARABINOGALACTAN PROTEIN 16"/>
    <property type="match status" value="1"/>
</dbReference>
<evidence type="ECO:0000313" key="3">
    <source>
        <dbReference type="EMBL" id="KAL2532518.1"/>
    </source>
</evidence>
<dbReference type="InterPro" id="IPR044654">
    <property type="entry name" value="FLA15/16/17/18"/>
</dbReference>
<dbReference type="EMBL" id="JBFOLK010000002">
    <property type="protein sequence ID" value="KAL2532518.1"/>
    <property type="molecule type" value="Genomic_DNA"/>
</dbReference>
<dbReference type="Gene3D" id="2.30.180.10">
    <property type="entry name" value="FAS1 domain"/>
    <property type="match status" value="1"/>
</dbReference>
<dbReference type="SUPFAM" id="SSF82153">
    <property type="entry name" value="FAS1 domain"/>
    <property type="match status" value="1"/>
</dbReference>
<accession>A0ABD1V7H7</accession>
<keyword evidence="4" id="KW-1185">Reference proteome</keyword>
<name>A0ABD1V7H7_9LAMI</name>
<dbReference type="InterPro" id="IPR000782">
    <property type="entry name" value="FAS1_domain"/>
</dbReference>
<reference evidence="4" key="1">
    <citation type="submission" date="2024-07" db="EMBL/GenBank/DDBJ databases">
        <title>Two chromosome-level genome assemblies of Korean endemic species Abeliophyllum distichum and Forsythia ovata (Oleaceae).</title>
        <authorList>
            <person name="Jang H."/>
        </authorList>
    </citation>
    <scope>NUCLEOTIDE SEQUENCE [LARGE SCALE GENOMIC DNA]</scope>
</reference>
<gene>
    <name evidence="3" type="ORF">Adt_05869</name>
</gene>
<comment type="similarity">
    <text evidence="1">Belongs to the fasciclin-like AGP family.</text>
</comment>
<evidence type="ECO:0000256" key="1">
    <source>
        <dbReference type="ARBA" id="ARBA00007843"/>
    </source>
</evidence>
<sequence length="170" mass="19387">MEKALLLQTLEEAFSKHNITTFAPRNKALEMDLDPLFKRFLLQPGNLKSLQNLLLFHMIPNSIESTRWPTEVNKPKNHNSLCRDSNGETLQVVEKNGEILVGMEKIIKPDDITRPDRIIHSNERVLIPKSVQQDFNMCRSLRSISAVILEGAPEVDPRTQTKETSFAGIR</sequence>
<dbReference type="AlphaFoldDB" id="A0ABD1V7H7"/>